<reference evidence="1 2" key="1">
    <citation type="submission" date="2018-10" db="EMBL/GenBank/DDBJ databases">
        <authorList>
            <person name="Chen X."/>
        </authorList>
    </citation>
    <scope>NUCLEOTIDE SEQUENCE [LARGE SCALE GENOMIC DNA]</scope>
    <source>
        <strain evidence="1 2">YIM 102668</strain>
    </source>
</reference>
<sequence length="32" mass="3755">MINCYCVNIYYNKCDVIFQLQIISKNISPNLS</sequence>
<evidence type="ECO:0000313" key="1">
    <source>
        <dbReference type="EMBL" id="RLZ06441.1"/>
    </source>
</evidence>
<dbReference type="EMBL" id="RDOJ01000029">
    <property type="protein sequence ID" value="RLZ06441.1"/>
    <property type="molecule type" value="Genomic_DNA"/>
</dbReference>
<keyword evidence="2" id="KW-1185">Reference proteome</keyword>
<name>A0A3L9M108_9FLAO</name>
<dbReference type="AlphaFoldDB" id="A0A3L9M108"/>
<proteinExistence type="predicted"/>
<gene>
    <name evidence="1" type="ORF">EAH69_13570</name>
</gene>
<evidence type="ECO:0000313" key="2">
    <source>
        <dbReference type="Proteomes" id="UP000275348"/>
    </source>
</evidence>
<comment type="caution">
    <text evidence="1">The sequence shown here is derived from an EMBL/GenBank/DDBJ whole genome shotgun (WGS) entry which is preliminary data.</text>
</comment>
<organism evidence="1 2">
    <name type="scientific">Faecalibacter macacae</name>
    <dbReference type="NCBI Taxonomy" id="1859289"/>
    <lineage>
        <taxon>Bacteria</taxon>
        <taxon>Pseudomonadati</taxon>
        <taxon>Bacteroidota</taxon>
        <taxon>Flavobacteriia</taxon>
        <taxon>Flavobacteriales</taxon>
        <taxon>Weeksellaceae</taxon>
        <taxon>Faecalibacter</taxon>
    </lineage>
</organism>
<dbReference type="Proteomes" id="UP000275348">
    <property type="component" value="Unassembled WGS sequence"/>
</dbReference>
<accession>A0A3L9M108</accession>
<protein>
    <submittedName>
        <fullName evidence="1">Uncharacterized protein</fullName>
    </submittedName>
</protein>